<comment type="caution">
    <text evidence="1">The sequence shown here is derived from an EMBL/GenBank/DDBJ whole genome shotgun (WGS) entry which is preliminary data.</text>
</comment>
<name>A0A133VHF5_9EURY</name>
<proteinExistence type="predicted"/>
<dbReference type="EMBL" id="LHYE01000071">
    <property type="protein sequence ID" value="KXB05876.1"/>
    <property type="molecule type" value="Genomic_DNA"/>
</dbReference>
<sequence length="72" mass="8498">MRLPNLELIAPRRRILSNALNQMEKHRLKPRGGIHSATMEGRELETILSDDPDFDRIDRISRPKVTEFFERL</sequence>
<gene>
    <name evidence="1" type="ORF">AKJ51_04595</name>
</gene>
<dbReference type="Proteomes" id="UP000070263">
    <property type="component" value="Unassembled WGS sequence"/>
</dbReference>
<evidence type="ECO:0008006" key="3">
    <source>
        <dbReference type="Google" id="ProtNLM"/>
    </source>
</evidence>
<dbReference type="AlphaFoldDB" id="A0A133VHF5"/>
<evidence type="ECO:0000313" key="2">
    <source>
        <dbReference type="Proteomes" id="UP000070263"/>
    </source>
</evidence>
<organism evidence="1 2">
    <name type="scientific">candidate division MSBL1 archaeon SCGC-AAA382A20</name>
    <dbReference type="NCBI Taxonomy" id="1698280"/>
    <lineage>
        <taxon>Archaea</taxon>
        <taxon>Methanobacteriati</taxon>
        <taxon>Methanobacteriota</taxon>
        <taxon>candidate division MSBL1</taxon>
    </lineage>
</organism>
<keyword evidence="2" id="KW-1185">Reference proteome</keyword>
<accession>A0A133VHF5</accession>
<reference evidence="1 2" key="1">
    <citation type="journal article" date="2016" name="Sci. Rep.">
        <title>Metabolic traits of an uncultured archaeal lineage -MSBL1- from brine pools of the Red Sea.</title>
        <authorList>
            <person name="Mwirichia R."/>
            <person name="Alam I."/>
            <person name="Rashid M."/>
            <person name="Vinu M."/>
            <person name="Ba-Alawi W."/>
            <person name="Anthony Kamau A."/>
            <person name="Kamanda Ngugi D."/>
            <person name="Goker M."/>
            <person name="Klenk H.P."/>
            <person name="Bajic V."/>
            <person name="Stingl U."/>
        </authorList>
    </citation>
    <scope>NUCLEOTIDE SEQUENCE [LARGE SCALE GENOMIC DNA]</scope>
    <source>
        <strain evidence="1">SCGC-AAA382A20</strain>
    </source>
</reference>
<protein>
    <recommendedName>
        <fullName evidence="3">PIN domain-containing protein</fullName>
    </recommendedName>
</protein>
<evidence type="ECO:0000313" key="1">
    <source>
        <dbReference type="EMBL" id="KXB05876.1"/>
    </source>
</evidence>